<dbReference type="PATRIC" id="fig|1217651.3.peg.4183"/>
<feature type="region of interest" description="Disordered" evidence="1">
    <location>
        <begin position="1"/>
        <end position="42"/>
    </location>
</feature>
<organism evidence="3 4">
    <name type="scientific">Acinetobacter bereziniae NIPH 3</name>
    <dbReference type="NCBI Taxonomy" id="1217651"/>
    <lineage>
        <taxon>Bacteria</taxon>
        <taxon>Pseudomonadati</taxon>
        <taxon>Pseudomonadota</taxon>
        <taxon>Gammaproteobacteria</taxon>
        <taxon>Moraxellales</taxon>
        <taxon>Moraxellaceae</taxon>
        <taxon>Acinetobacter</taxon>
    </lineage>
</organism>
<evidence type="ECO:0000256" key="1">
    <source>
        <dbReference type="SAM" id="MobiDB-lite"/>
    </source>
</evidence>
<evidence type="ECO:0000313" key="4">
    <source>
        <dbReference type="Proteomes" id="UP000013270"/>
    </source>
</evidence>
<dbReference type="EMBL" id="APPK01000058">
    <property type="protein sequence ID" value="ENV19851.1"/>
    <property type="molecule type" value="Genomic_DNA"/>
</dbReference>
<evidence type="ECO:0000259" key="2">
    <source>
        <dbReference type="Pfam" id="PF18623"/>
    </source>
</evidence>
<name>N8X6K7_ACIBZ</name>
<feature type="domain" description="TnsE C-terminal" evidence="2">
    <location>
        <begin position="117"/>
        <end position="257"/>
    </location>
</feature>
<dbReference type="Pfam" id="PF18623">
    <property type="entry name" value="TnsE_C"/>
    <property type="match status" value="1"/>
</dbReference>
<dbReference type="Proteomes" id="UP000013270">
    <property type="component" value="Unassembled WGS sequence"/>
</dbReference>
<dbReference type="InterPro" id="IPR041419">
    <property type="entry name" value="TnsE_C"/>
</dbReference>
<dbReference type="HOGENOM" id="CLU_038574_0_0_6"/>
<dbReference type="AlphaFoldDB" id="N8X6K7"/>
<sequence length="264" mass="30021">MINFLKPQKNLVIPVPPKPNHAEPKLNDEEEATPSNKPTIVDAPTTLLDFNDPFETGKVADKTGSKNAVFVDDAQEYINELIGDVNADEPGIGGTVKAGDFEGAKDQTDDAHLYLDRFSAFIQMLYKLEEKYGIQYSLTLKVLPEVEGFTKHLKADDNPRCIAEVHFLHQGQHFILLEVDTSDNATRLSTQLLIIKDMNSWEEDYEKIRKFVIQKTLNWPLGFIKKIAIQQVRFNHPRIDEGQQVAIEDLDSWANRIYNKLISL</sequence>
<protein>
    <recommendedName>
        <fullName evidence="2">TnsE C-terminal domain-containing protein</fullName>
    </recommendedName>
</protein>
<comment type="caution">
    <text evidence="3">The sequence shown here is derived from an EMBL/GenBank/DDBJ whole genome shotgun (WGS) entry which is preliminary data.</text>
</comment>
<accession>N8X6K7</accession>
<reference evidence="3 4" key="1">
    <citation type="submission" date="2013-02" db="EMBL/GenBank/DDBJ databases">
        <title>The Genome Sequence of Acinetobacter bereziniae NIPH 3.</title>
        <authorList>
            <consortium name="The Broad Institute Genome Sequencing Platform"/>
            <consortium name="The Broad Institute Genome Sequencing Center for Infectious Disease"/>
            <person name="Cerqueira G."/>
            <person name="Feldgarden M."/>
            <person name="Courvalin P."/>
            <person name="Perichon B."/>
            <person name="Grillot-Courvalin C."/>
            <person name="Clermont D."/>
            <person name="Rocha E."/>
            <person name="Yoon E.-J."/>
            <person name="Nemec A."/>
            <person name="Walker B."/>
            <person name="Young S.K."/>
            <person name="Zeng Q."/>
            <person name="Gargeya S."/>
            <person name="Fitzgerald M."/>
            <person name="Haas B."/>
            <person name="Abouelleil A."/>
            <person name="Alvarado L."/>
            <person name="Arachchi H.M."/>
            <person name="Berlin A.M."/>
            <person name="Chapman S.B."/>
            <person name="Dewar J."/>
            <person name="Goldberg J."/>
            <person name="Griggs A."/>
            <person name="Gujja S."/>
            <person name="Hansen M."/>
            <person name="Howarth C."/>
            <person name="Imamovic A."/>
            <person name="Larimer J."/>
            <person name="McCowan C."/>
            <person name="Murphy C."/>
            <person name="Neiman D."/>
            <person name="Pearson M."/>
            <person name="Priest M."/>
            <person name="Roberts A."/>
            <person name="Saif S."/>
            <person name="Shea T."/>
            <person name="Sisk P."/>
            <person name="Sykes S."/>
            <person name="Wortman J."/>
            <person name="Nusbaum C."/>
            <person name="Birren B."/>
        </authorList>
    </citation>
    <scope>NUCLEOTIDE SEQUENCE [LARGE SCALE GENOMIC DNA]</scope>
    <source>
        <strain evidence="3 4">NIPH 3</strain>
    </source>
</reference>
<evidence type="ECO:0000313" key="3">
    <source>
        <dbReference type="EMBL" id="ENV19851.1"/>
    </source>
</evidence>
<proteinExistence type="predicted"/>
<gene>
    <name evidence="3" type="ORF">F963_04243</name>
</gene>